<protein>
    <submittedName>
        <fullName evidence="3">Uncharacterized protein</fullName>
    </submittedName>
</protein>
<feature type="compositionally biased region" description="Acidic residues" evidence="1">
    <location>
        <begin position="200"/>
        <end position="225"/>
    </location>
</feature>
<keyword evidence="2" id="KW-0472">Membrane</keyword>
<gene>
    <name evidence="3" type="ORF">MW046_09415</name>
</gene>
<dbReference type="AlphaFoldDB" id="A0A8U0A028"/>
<feature type="transmembrane region" description="Helical" evidence="2">
    <location>
        <begin position="9"/>
        <end position="28"/>
    </location>
</feature>
<evidence type="ECO:0000313" key="4">
    <source>
        <dbReference type="Proteomes" id="UP000831768"/>
    </source>
</evidence>
<organism evidence="3 4">
    <name type="scientific">Halocatena salina</name>
    <dbReference type="NCBI Taxonomy" id="2934340"/>
    <lineage>
        <taxon>Archaea</taxon>
        <taxon>Methanobacteriati</taxon>
        <taxon>Methanobacteriota</taxon>
        <taxon>Stenosarchaea group</taxon>
        <taxon>Halobacteria</taxon>
        <taxon>Halobacteriales</taxon>
        <taxon>Natronomonadaceae</taxon>
        <taxon>Halocatena</taxon>
    </lineage>
</organism>
<feature type="compositionally biased region" description="Polar residues" evidence="1">
    <location>
        <begin position="254"/>
        <end position="263"/>
    </location>
</feature>
<dbReference type="RefSeq" id="WP_247992853.1">
    <property type="nucleotide sequence ID" value="NZ_CP096019.1"/>
</dbReference>
<name>A0A8U0A028_9EURY</name>
<evidence type="ECO:0000256" key="1">
    <source>
        <dbReference type="SAM" id="MobiDB-lite"/>
    </source>
</evidence>
<keyword evidence="4" id="KW-1185">Reference proteome</keyword>
<evidence type="ECO:0000256" key="2">
    <source>
        <dbReference type="SAM" id="Phobius"/>
    </source>
</evidence>
<feature type="compositionally biased region" description="Basic and acidic residues" evidence="1">
    <location>
        <begin position="149"/>
        <end position="162"/>
    </location>
</feature>
<feature type="transmembrane region" description="Helical" evidence="2">
    <location>
        <begin position="96"/>
        <end position="118"/>
    </location>
</feature>
<proteinExistence type="predicted"/>
<reference evidence="3" key="1">
    <citation type="submission" date="2022-04" db="EMBL/GenBank/DDBJ databases">
        <title>Halocatena sp. nov., isolated from a salt lake.</title>
        <authorList>
            <person name="Cui H.-L."/>
        </authorList>
    </citation>
    <scope>NUCLEOTIDE SEQUENCE</scope>
    <source>
        <strain evidence="3">AD-1</strain>
    </source>
</reference>
<feature type="compositionally biased region" description="Basic and acidic residues" evidence="1">
    <location>
        <begin position="226"/>
        <end position="235"/>
    </location>
</feature>
<dbReference type="EMBL" id="CP096019">
    <property type="protein sequence ID" value="UPM42176.1"/>
    <property type="molecule type" value="Genomic_DNA"/>
</dbReference>
<keyword evidence="2" id="KW-0812">Transmembrane</keyword>
<accession>A0A8U0A028</accession>
<dbReference type="Proteomes" id="UP000831768">
    <property type="component" value="Chromosome"/>
</dbReference>
<feature type="transmembrane region" description="Helical" evidence="2">
    <location>
        <begin position="34"/>
        <end position="56"/>
    </location>
</feature>
<keyword evidence="2" id="KW-1133">Transmembrane helix</keyword>
<feature type="region of interest" description="Disordered" evidence="1">
    <location>
        <begin position="143"/>
        <end position="263"/>
    </location>
</feature>
<sequence length="263" mass="28339">MIRIELDRIHLELLLLAALIAAFAGVVFEPTVRYGVNVVPLGALGVVGMIGLIVLVHRRFTDGDRNRVRGMVWLAIVGALLGATVSSVVVGTVRSMALAAAGVGAMFFAIGTQFSIVIKSREAAARDALEEVLDDENVFVASEQARTNGRTDRRRSDFESTHTSETATSTFGSDAASESDTARTARSESDRGDDVQTDEREVESDETEEATESDDEQTDTSEDERDVERTDDPGSEHWAQSTADDSGPIPVIRSVTSTESSEE</sequence>
<evidence type="ECO:0000313" key="3">
    <source>
        <dbReference type="EMBL" id="UPM42176.1"/>
    </source>
</evidence>
<feature type="compositionally biased region" description="Basic and acidic residues" evidence="1">
    <location>
        <begin position="180"/>
        <end position="199"/>
    </location>
</feature>
<dbReference type="KEGG" id="haad:MW046_09415"/>
<feature type="transmembrane region" description="Helical" evidence="2">
    <location>
        <begin position="68"/>
        <end position="90"/>
    </location>
</feature>
<dbReference type="GeneID" id="71928264"/>